<dbReference type="GO" id="GO:0016020">
    <property type="term" value="C:membrane"/>
    <property type="evidence" value="ECO:0007669"/>
    <property type="project" value="UniProtKB-SubCell"/>
</dbReference>
<dbReference type="AlphaFoldDB" id="F8P1M3"/>
<feature type="transmembrane region" description="Helical" evidence="6">
    <location>
        <begin position="155"/>
        <end position="177"/>
    </location>
</feature>
<evidence type="ECO:0000256" key="5">
    <source>
        <dbReference type="ARBA" id="ARBA00023136"/>
    </source>
</evidence>
<feature type="domain" description="Major facilitator superfamily (MFS) profile" evidence="7">
    <location>
        <begin position="30"/>
        <end position="487"/>
    </location>
</feature>
<protein>
    <recommendedName>
        <fullName evidence="7">Major facilitator superfamily (MFS) profile domain-containing protein</fullName>
    </recommendedName>
</protein>
<dbReference type="Proteomes" id="UP000008064">
    <property type="component" value="Unassembled WGS sequence"/>
</dbReference>
<feature type="transmembrane region" description="Helical" evidence="6">
    <location>
        <begin position="29"/>
        <end position="53"/>
    </location>
</feature>
<accession>F8P1M3</accession>
<feature type="transmembrane region" description="Helical" evidence="6">
    <location>
        <begin position="251"/>
        <end position="274"/>
    </location>
</feature>
<dbReference type="RefSeq" id="XP_007320292.1">
    <property type="nucleotide sequence ID" value="XM_007320230.1"/>
</dbReference>
<evidence type="ECO:0000256" key="6">
    <source>
        <dbReference type="SAM" id="Phobius"/>
    </source>
</evidence>
<reference evidence="8" key="1">
    <citation type="submission" date="2011-04" db="EMBL/GenBank/DDBJ databases">
        <title>Evolution of plant cell wall degrading machinery underlies the functional diversity of forest fungi.</title>
        <authorList>
            <consortium name="US DOE Joint Genome Institute (JGI-PGF)"/>
            <person name="Eastwood D.C."/>
            <person name="Floudas D."/>
            <person name="Binder M."/>
            <person name="Majcherczyk A."/>
            <person name="Schneider P."/>
            <person name="Aerts A."/>
            <person name="Asiegbu F.O."/>
            <person name="Baker S.E."/>
            <person name="Barry K."/>
            <person name="Bendiksby M."/>
            <person name="Blumentritt M."/>
            <person name="Coutinho P.M."/>
            <person name="Cullen D."/>
            <person name="Cullen D."/>
            <person name="Gathman A."/>
            <person name="Goodell B."/>
            <person name="Henrissat B."/>
            <person name="Ihrmark K."/>
            <person name="Kauserud H."/>
            <person name="Kohler A."/>
            <person name="LaButti K."/>
            <person name="Lapidus A."/>
            <person name="Lavin J.L."/>
            <person name="Lee Y.-H."/>
            <person name="Lindquist E."/>
            <person name="Lilly W."/>
            <person name="Lucas S."/>
            <person name="Morin E."/>
            <person name="Murat C."/>
            <person name="Oguiza J.A."/>
            <person name="Park J."/>
            <person name="Pisabarro A.G."/>
            <person name="Riley R."/>
            <person name="Rosling A."/>
            <person name="Salamov A."/>
            <person name="Schmidt O."/>
            <person name="Schmutz J."/>
            <person name="Skrede I."/>
            <person name="Stenlid J."/>
            <person name="Wiebenga A."/>
            <person name="Xie X."/>
            <person name="Kues U."/>
            <person name="Hibbett D.S."/>
            <person name="Hoffmeister D."/>
            <person name="Hogberg N."/>
            <person name="Martin F."/>
            <person name="Grigoriev I.V."/>
            <person name="Watkinson S.C."/>
        </authorList>
    </citation>
    <scope>NUCLEOTIDE SEQUENCE</scope>
    <source>
        <strain evidence="8">S7.9</strain>
    </source>
</reference>
<dbReference type="PANTHER" id="PTHR42718:SF9">
    <property type="entry name" value="MAJOR FACILITATOR SUPERFAMILY MULTIDRUG TRANSPORTER MFSC"/>
    <property type="match status" value="1"/>
</dbReference>
<dbReference type="HOGENOM" id="CLU_000960_27_1_1"/>
<feature type="transmembrane region" description="Helical" evidence="6">
    <location>
        <begin position="120"/>
        <end position="143"/>
    </location>
</feature>
<comment type="subcellular location">
    <subcellularLocation>
        <location evidence="1">Membrane</location>
        <topology evidence="1">Multi-pass membrane protein</topology>
    </subcellularLocation>
</comment>
<dbReference type="Pfam" id="PF07690">
    <property type="entry name" value="MFS_1"/>
    <property type="match status" value="1"/>
</dbReference>
<feature type="transmembrane region" description="Helical" evidence="6">
    <location>
        <begin position="326"/>
        <end position="347"/>
    </location>
</feature>
<keyword evidence="3 6" id="KW-0812">Transmembrane</keyword>
<proteinExistence type="predicted"/>
<dbReference type="KEGG" id="sla:SERLADRAFT_439805"/>
<dbReference type="GO" id="GO:0022857">
    <property type="term" value="F:transmembrane transporter activity"/>
    <property type="evidence" value="ECO:0007669"/>
    <property type="project" value="InterPro"/>
</dbReference>
<feature type="transmembrane region" description="Helical" evidence="6">
    <location>
        <begin position="384"/>
        <end position="403"/>
    </location>
</feature>
<evidence type="ECO:0000256" key="3">
    <source>
        <dbReference type="ARBA" id="ARBA00022692"/>
    </source>
</evidence>
<dbReference type="PROSITE" id="PS50850">
    <property type="entry name" value="MFS"/>
    <property type="match status" value="1"/>
</dbReference>
<feature type="transmembrane region" description="Helical" evidence="6">
    <location>
        <begin position="65"/>
        <end position="83"/>
    </location>
</feature>
<feature type="transmembrane region" description="Helical" evidence="6">
    <location>
        <begin position="424"/>
        <end position="444"/>
    </location>
</feature>
<dbReference type="OrthoDB" id="440755at2759"/>
<evidence type="ECO:0000256" key="4">
    <source>
        <dbReference type="ARBA" id="ARBA00022989"/>
    </source>
</evidence>
<feature type="transmembrane region" description="Helical" evidence="6">
    <location>
        <begin position="295"/>
        <end position="320"/>
    </location>
</feature>
<sequence>MSSPPPVSIVEAPGNEELPKTLSRAKKMVLLAIFCLAQFLDSFNTSALFSAIPSLEISLNIAESQSAWIISAFQLTFASFLLISGRISDVYSPKAAFISGVAGLGVISLGAGFADNKIVILTLRALIGISAAMTIPSALTLLVKVFPDPLEQARAIGVFGGCGAVANVLGLLIGAIFVEYASWHWVFWFVAIVALPVALGCIFVIPPQPKPLDHFESQGSKFKRLDIVGVVMLTIALILFVFAVTSGSANGWGTAMVLAPLVISILLIGGFIYWETLLPANKAAIPPRTWFYKNFSVLFATALLPYFWWNAVYTILITLWQNIYHWPVISSVIHMFPIGVLAFAMSFTGSLSRVLSPKWIILAGLGFLVIATTLIAVGGGPNQYWPFIFPAFVIGSAGSMLIFTHANIAIFQAAPPSMAGTVGAIFNGALQFGSAIGLAAMSSIQTSVEDKHGGSEEYSGRAAAFWFLLAVVCVEAFAVLVFYRTGSDHLPQTPDAPASECLEK</sequence>
<feature type="transmembrane region" description="Helical" evidence="6">
    <location>
        <begin position="225"/>
        <end position="245"/>
    </location>
</feature>
<name>F8P1M3_SERL9</name>
<feature type="transmembrane region" description="Helical" evidence="6">
    <location>
        <begin position="464"/>
        <end position="483"/>
    </location>
</feature>
<dbReference type="InterPro" id="IPR011701">
    <property type="entry name" value="MFS"/>
</dbReference>
<organism>
    <name type="scientific">Serpula lacrymans var. lacrymans (strain S7.9)</name>
    <name type="common">Dry rot fungus</name>
    <dbReference type="NCBI Taxonomy" id="578457"/>
    <lineage>
        <taxon>Eukaryota</taxon>
        <taxon>Fungi</taxon>
        <taxon>Dikarya</taxon>
        <taxon>Basidiomycota</taxon>
        <taxon>Agaricomycotina</taxon>
        <taxon>Agaricomycetes</taxon>
        <taxon>Agaricomycetidae</taxon>
        <taxon>Boletales</taxon>
        <taxon>Coniophorineae</taxon>
        <taxon>Serpulaceae</taxon>
        <taxon>Serpula</taxon>
    </lineage>
</organism>
<evidence type="ECO:0000313" key="8">
    <source>
        <dbReference type="EMBL" id="EGO23052.1"/>
    </source>
</evidence>
<dbReference type="PANTHER" id="PTHR42718">
    <property type="entry name" value="MAJOR FACILITATOR SUPERFAMILY MULTIDRUG TRANSPORTER MFSC"/>
    <property type="match status" value="1"/>
</dbReference>
<feature type="transmembrane region" description="Helical" evidence="6">
    <location>
        <begin position="359"/>
        <end position="378"/>
    </location>
</feature>
<keyword evidence="5 6" id="KW-0472">Membrane</keyword>
<dbReference type="Gene3D" id="1.20.1250.20">
    <property type="entry name" value="MFS general substrate transporter like domains"/>
    <property type="match status" value="2"/>
</dbReference>
<keyword evidence="4 6" id="KW-1133">Transmembrane helix</keyword>
<keyword evidence="2" id="KW-0813">Transport</keyword>
<evidence type="ECO:0000256" key="2">
    <source>
        <dbReference type="ARBA" id="ARBA00022448"/>
    </source>
</evidence>
<evidence type="ECO:0000259" key="7">
    <source>
        <dbReference type="PROSITE" id="PS50850"/>
    </source>
</evidence>
<dbReference type="EMBL" id="GL945436">
    <property type="protein sequence ID" value="EGO23052.1"/>
    <property type="molecule type" value="Genomic_DNA"/>
</dbReference>
<dbReference type="SUPFAM" id="SSF103473">
    <property type="entry name" value="MFS general substrate transporter"/>
    <property type="match status" value="1"/>
</dbReference>
<feature type="transmembrane region" description="Helical" evidence="6">
    <location>
        <begin position="95"/>
        <end position="114"/>
    </location>
</feature>
<dbReference type="GeneID" id="18815257"/>
<dbReference type="InterPro" id="IPR020846">
    <property type="entry name" value="MFS_dom"/>
</dbReference>
<feature type="transmembrane region" description="Helical" evidence="6">
    <location>
        <begin position="183"/>
        <end position="205"/>
    </location>
</feature>
<dbReference type="InterPro" id="IPR036259">
    <property type="entry name" value="MFS_trans_sf"/>
</dbReference>
<gene>
    <name evidence="8" type="ORF">SERLADRAFT_439805</name>
</gene>
<evidence type="ECO:0000256" key="1">
    <source>
        <dbReference type="ARBA" id="ARBA00004141"/>
    </source>
</evidence>